<dbReference type="PROSITE" id="PS52016">
    <property type="entry name" value="TONB_DEPENDENT_REC_3"/>
    <property type="match status" value="1"/>
</dbReference>
<keyword evidence="6 11" id="KW-0798">TonB box</keyword>
<evidence type="ECO:0000256" key="3">
    <source>
        <dbReference type="ARBA" id="ARBA00022452"/>
    </source>
</evidence>
<reference evidence="15 16" key="1">
    <citation type="submission" date="2022-10" db="EMBL/GenBank/DDBJ databases">
        <title>Comparative genomics and taxonomic characterization of three novel marine species of genus Reichenbachiella exhibiting antioxidant and polysaccharide degradation activities.</title>
        <authorList>
            <person name="Muhammad N."/>
            <person name="Lee Y.-J."/>
            <person name="Ko J."/>
            <person name="Kim S.-G."/>
        </authorList>
    </citation>
    <scope>NUCLEOTIDE SEQUENCE [LARGE SCALE GENOMIC DNA]</scope>
    <source>
        <strain evidence="15 16">ABR2-5</strain>
    </source>
</reference>
<dbReference type="InterPro" id="IPR037066">
    <property type="entry name" value="Plug_dom_sf"/>
</dbReference>
<comment type="caution">
    <text evidence="15">The sequence shown here is derived from an EMBL/GenBank/DDBJ whole genome shotgun (WGS) entry which is preliminary data.</text>
</comment>
<keyword evidence="5 12" id="KW-0732">Signal</keyword>
<evidence type="ECO:0000256" key="12">
    <source>
        <dbReference type="SAM" id="SignalP"/>
    </source>
</evidence>
<comment type="similarity">
    <text evidence="10 11">Belongs to the TonB-dependent receptor family.</text>
</comment>
<keyword evidence="3 10" id="KW-1134">Transmembrane beta strand</keyword>
<dbReference type="Pfam" id="PF07715">
    <property type="entry name" value="Plug"/>
    <property type="match status" value="1"/>
</dbReference>
<name>A0ABT3CQ73_9BACT</name>
<comment type="subcellular location">
    <subcellularLocation>
        <location evidence="1 10">Cell outer membrane</location>
        <topology evidence="1 10">Multi-pass membrane protein</topology>
    </subcellularLocation>
</comment>
<evidence type="ECO:0000313" key="16">
    <source>
        <dbReference type="Proteomes" id="UP001300692"/>
    </source>
</evidence>
<evidence type="ECO:0000256" key="6">
    <source>
        <dbReference type="ARBA" id="ARBA00023077"/>
    </source>
</evidence>
<keyword evidence="2 10" id="KW-0813">Transport</keyword>
<evidence type="ECO:0000256" key="7">
    <source>
        <dbReference type="ARBA" id="ARBA00023136"/>
    </source>
</evidence>
<keyword evidence="8 15" id="KW-0675">Receptor</keyword>
<proteinExistence type="inferred from homology"/>
<evidence type="ECO:0000256" key="11">
    <source>
        <dbReference type="RuleBase" id="RU003357"/>
    </source>
</evidence>
<feature type="domain" description="TonB-dependent receptor plug" evidence="14">
    <location>
        <begin position="52"/>
        <end position="142"/>
    </location>
</feature>
<keyword evidence="16" id="KW-1185">Reference proteome</keyword>
<dbReference type="InterPro" id="IPR036942">
    <property type="entry name" value="Beta-barrel_TonB_sf"/>
</dbReference>
<protein>
    <submittedName>
        <fullName evidence="15">TonB-dependent receptor</fullName>
    </submittedName>
</protein>
<evidence type="ECO:0000313" key="15">
    <source>
        <dbReference type="EMBL" id="MCV9385762.1"/>
    </source>
</evidence>
<dbReference type="SUPFAM" id="SSF56935">
    <property type="entry name" value="Porins"/>
    <property type="match status" value="1"/>
</dbReference>
<dbReference type="InterPro" id="IPR000531">
    <property type="entry name" value="Beta-barrel_TonB"/>
</dbReference>
<dbReference type="InterPro" id="IPR012910">
    <property type="entry name" value="Plug_dom"/>
</dbReference>
<feature type="chain" id="PRO_5047057059" evidence="12">
    <location>
        <begin position="20"/>
        <end position="634"/>
    </location>
</feature>
<dbReference type="Pfam" id="PF00593">
    <property type="entry name" value="TonB_dep_Rec_b-barrel"/>
    <property type="match status" value="1"/>
</dbReference>
<feature type="signal peptide" evidence="12">
    <location>
        <begin position="1"/>
        <end position="19"/>
    </location>
</feature>
<gene>
    <name evidence="15" type="ORF">N7U62_03765</name>
</gene>
<evidence type="ECO:0000256" key="10">
    <source>
        <dbReference type="PROSITE-ProRule" id="PRU01360"/>
    </source>
</evidence>
<evidence type="ECO:0000256" key="1">
    <source>
        <dbReference type="ARBA" id="ARBA00004571"/>
    </source>
</evidence>
<dbReference type="EMBL" id="JAOYOD010000001">
    <property type="protein sequence ID" value="MCV9385762.1"/>
    <property type="molecule type" value="Genomic_DNA"/>
</dbReference>
<dbReference type="InterPro" id="IPR039426">
    <property type="entry name" value="TonB-dep_rcpt-like"/>
</dbReference>
<evidence type="ECO:0000256" key="2">
    <source>
        <dbReference type="ARBA" id="ARBA00022448"/>
    </source>
</evidence>
<dbReference type="RefSeq" id="WP_264136545.1">
    <property type="nucleotide sequence ID" value="NZ_JAOYOD010000001.1"/>
</dbReference>
<dbReference type="Gene3D" id="2.170.130.10">
    <property type="entry name" value="TonB-dependent receptor, plug domain"/>
    <property type="match status" value="1"/>
</dbReference>
<evidence type="ECO:0000256" key="5">
    <source>
        <dbReference type="ARBA" id="ARBA00022729"/>
    </source>
</evidence>
<dbReference type="PANTHER" id="PTHR30069:SF29">
    <property type="entry name" value="HEMOGLOBIN AND HEMOGLOBIN-HAPTOGLOBIN-BINDING PROTEIN 1-RELATED"/>
    <property type="match status" value="1"/>
</dbReference>
<dbReference type="PANTHER" id="PTHR30069">
    <property type="entry name" value="TONB-DEPENDENT OUTER MEMBRANE RECEPTOR"/>
    <property type="match status" value="1"/>
</dbReference>
<organism evidence="15 16">
    <name type="scientific">Reichenbachiella ulvae</name>
    <dbReference type="NCBI Taxonomy" id="2980104"/>
    <lineage>
        <taxon>Bacteria</taxon>
        <taxon>Pseudomonadati</taxon>
        <taxon>Bacteroidota</taxon>
        <taxon>Cytophagia</taxon>
        <taxon>Cytophagales</taxon>
        <taxon>Reichenbachiellaceae</taxon>
        <taxon>Reichenbachiella</taxon>
    </lineage>
</organism>
<evidence type="ECO:0000259" key="13">
    <source>
        <dbReference type="Pfam" id="PF00593"/>
    </source>
</evidence>
<evidence type="ECO:0000259" key="14">
    <source>
        <dbReference type="Pfam" id="PF07715"/>
    </source>
</evidence>
<keyword evidence="4 10" id="KW-0812">Transmembrane</keyword>
<feature type="domain" description="TonB-dependent receptor-like beta-barrel" evidence="13">
    <location>
        <begin position="160"/>
        <end position="603"/>
    </location>
</feature>
<accession>A0ABT3CQ73</accession>
<keyword evidence="7 10" id="KW-0472">Membrane</keyword>
<dbReference type="Proteomes" id="UP001300692">
    <property type="component" value="Unassembled WGS sequence"/>
</dbReference>
<dbReference type="Gene3D" id="2.40.170.20">
    <property type="entry name" value="TonB-dependent receptor, beta-barrel domain"/>
    <property type="match status" value="1"/>
</dbReference>
<evidence type="ECO:0000256" key="8">
    <source>
        <dbReference type="ARBA" id="ARBA00023170"/>
    </source>
</evidence>
<evidence type="ECO:0000256" key="4">
    <source>
        <dbReference type="ARBA" id="ARBA00022692"/>
    </source>
</evidence>
<evidence type="ECO:0000256" key="9">
    <source>
        <dbReference type="ARBA" id="ARBA00023237"/>
    </source>
</evidence>
<sequence length="634" mass="72279">MRSIILIGLVVCSCLSVHAQQDSIWLESVDIVSYRLETFASADKVVQIDSSIQAMHQGNSMAMLLSLASPINIRSYGLGGLSTASIRGTGSNQTAVIWEGLNLQSQMNGSLDLNLIPAFMIDNISIQSGGSASMFGSGAMGGSIQMSSRSQYNSGFDLSLHETIGSFGMNSHGMKTQYATDKLRLGLKGFYKTAENDYSFYNNFNQREETQENAQVRQWATALDFGYRLSDRQELQIKYWYQDNLTHIPRTAAQTETQAIQQDDFHRAVIRWKQKLGTKTQLHYHSGYLRHRLEYDDKVSTHSNSHSSSYINEARVEHRWANWYQLELGANYTYENALTNNYSDLKERNRLAFYFSNAFLIADKLELNLLGRQSLIDGEAAPFLPTLALNYHASNWLNLKAKAARSYRLPTFNDLYWTGASHGNPDLVPEYGYSFDLGYKISPTIEPLSVEYEGTLFYNHIKDWILWVSRGTEGWTPENKEQLWSYGLEQNLKINYSLSTKSSILLSGNYQFVLSTLEEPSQFMPELQTTYTPRHQGNAFLAYRLGSFHTHVNLSYTGKQYSDEGNIEIRALDPYLITDLGLGYQLRLGQKHHLNASLQVKNLFDTSYEVRRAYPMPGINYQFSLVYHFNQKYI</sequence>
<keyword evidence="9 10" id="KW-0998">Cell outer membrane</keyword>